<sequence length="366" mass="40874">MKPSRRCKTLSPAQELRMGGHTGLAALRYLGQGVELVLKLEFQNSRTGSTWCLGVFKRQGCEASDSRLVQLHKSLCLWAQQHWARIPLMNSISFPRHCDTTWRAFKTLRSTILKRYSKRLILQQITNDQRVSTAIDSSKETIEQRAALTGKVVAVGESPAKAKTIETFGWKQSFASRFALISFPVLADSKTLVTWRGGRRTLQAMADFEEHVIVSIDITGRKKNAFLLSLRWKLSIAKTEHGSCKLRNSRQEVNPEDKPGVCGREQIRCSGGGDQELYWNVDAEIYPAGKLEDGPAQAIESIQKRDMARTLSSEVLVQLETDRHQESSIGPGECFGAECVAAIVYRDKDALAGNNEDEESPVLPSH</sequence>
<dbReference type="AlphaFoldDB" id="D8SSN3"/>
<dbReference type="Proteomes" id="UP000001514">
    <property type="component" value="Unassembled WGS sequence"/>
</dbReference>
<reference evidence="1 2" key="1">
    <citation type="journal article" date="2011" name="Science">
        <title>The Selaginella genome identifies genetic changes associated with the evolution of vascular plants.</title>
        <authorList>
            <person name="Banks J.A."/>
            <person name="Nishiyama T."/>
            <person name="Hasebe M."/>
            <person name="Bowman J.L."/>
            <person name="Gribskov M."/>
            <person name="dePamphilis C."/>
            <person name="Albert V.A."/>
            <person name="Aono N."/>
            <person name="Aoyama T."/>
            <person name="Ambrose B.A."/>
            <person name="Ashton N.W."/>
            <person name="Axtell M.J."/>
            <person name="Barker E."/>
            <person name="Barker M.S."/>
            <person name="Bennetzen J.L."/>
            <person name="Bonawitz N.D."/>
            <person name="Chapple C."/>
            <person name="Cheng C."/>
            <person name="Correa L.G."/>
            <person name="Dacre M."/>
            <person name="DeBarry J."/>
            <person name="Dreyer I."/>
            <person name="Elias M."/>
            <person name="Engstrom E.M."/>
            <person name="Estelle M."/>
            <person name="Feng L."/>
            <person name="Finet C."/>
            <person name="Floyd S.K."/>
            <person name="Frommer W.B."/>
            <person name="Fujita T."/>
            <person name="Gramzow L."/>
            <person name="Gutensohn M."/>
            <person name="Harholt J."/>
            <person name="Hattori M."/>
            <person name="Heyl A."/>
            <person name="Hirai T."/>
            <person name="Hiwatashi Y."/>
            <person name="Ishikawa M."/>
            <person name="Iwata M."/>
            <person name="Karol K.G."/>
            <person name="Koehler B."/>
            <person name="Kolukisaoglu U."/>
            <person name="Kubo M."/>
            <person name="Kurata T."/>
            <person name="Lalonde S."/>
            <person name="Li K."/>
            <person name="Li Y."/>
            <person name="Litt A."/>
            <person name="Lyons E."/>
            <person name="Manning G."/>
            <person name="Maruyama T."/>
            <person name="Michael T.P."/>
            <person name="Mikami K."/>
            <person name="Miyazaki S."/>
            <person name="Morinaga S."/>
            <person name="Murata T."/>
            <person name="Mueller-Roeber B."/>
            <person name="Nelson D.R."/>
            <person name="Obara M."/>
            <person name="Oguri Y."/>
            <person name="Olmstead R.G."/>
            <person name="Onodera N."/>
            <person name="Petersen B.L."/>
            <person name="Pils B."/>
            <person name="Prigge M."/>
            <person name="Rensing S.A."/>
            <person name="Riano-Pachon D.M."/>
            <person name="Roberts A.W."/>
            <person name="Sato Y."/>
            <person name="Scheller H.V."/>
            <person name="Schulz B."/>
            <person name="Schulz C."/>
            <person name="Shakirov E.V."/>
            <person name="Shibagaki N."/>
            <person name="Shinohara N."/>
            <person name="Shippen D.E."/>
            <person name="Soerensen I."/>
            <person name="Sotooka R."/>
            <person name="Sugimoto N."/>
            <person name="Sugita M."/>
            <person name="Sumikawa N."/>
            <person name="Tanurdzic M."/>
            <person name="Theissen G."/>
            <person name="Ulvskov P."/>
            <person name="Wakazuki S."/>
            <person name="Weng J.K."/>
            <person name="Willats W.W."/>
            <person name="Wipf D."/>
            <person name="Wolf P.G."/>
            <person name="Yang L."/>
            <person name="Zimmer A.D."/>
            <person name="Zhu Q."/>
            <person name="Mitros T."/>
            <person name="Hellsten U."/>
            <person name="Loque D."/>
            <person name="Otillar R."/>
            <person name="Salamov A."/>
            <person name="Schmutz J."/>
            <person name="Shapiro H."/>
            <person name="Lindquist E."/>
            <person name="Lucas S."/>
            <person name="Rokhsar D."/>
            <person name="Grigoriev I.V."/>
        </authorList>
    </citation>
    <scope>NUCLEOTIDE SEQUENCE [LARGE SCALE GENOMIC DNA]</scope>
</reference>
<name>D8SSN3_SELML</name>
<accession>D8SSN3</accession>
<evidence type="ECO:0000313" key="2">
    <source>
        <dbReference type="Proteomes" id="UP000001514"/>
    </source>
</evidence>
<gene>
    <name evidence="1" type="ORF">SELMODRAFT_425299</name>
</gene>
<organism evidence="2">
    <name type="scientific">Selaginella moellendorffii</name>
    <name type="common">Spikemoss</name>
    <dbReference type="NCBI Taxonomy" id="88036"/>
    <lineage>
        <taxon>Eukaryota</taxon>
        <taxon>Viridiplantae</taxon>
        <taxon>Streptophyta</taxon>
        <taxon>Embryophyta</taxon>
        <taxon>Tracheophyta</taxon>
        <taxon>Lycopodiopsida</taxon>
        <taxon>Selaginellales</taxon>
        <taxon>Selaginellaceae</taxon>
        <taxon>Selaginella</taxon>
    </lineage>
</organism>
<dbReference type="HOGENOM" id="CLU_757381_0_0_1"/>
<protein>
    <submittedName>
        <fullName evidence="1">Uncharacterized protein</fullName>
    </submittedName>
</protein>
<evidence type="ECO:0000313" key="1">
    <source>
        <dbReference type="EMBL" id="EFJ12606.1"/>
    </source>
</evidence>
<proteinExistence type="predicted"/>
<dbReference type="EMBL" id="GL377638">
    <property type="protein sequence ID" value="EFJ12606.1"/>
    <property type="molecule type" value="Genomic_DNA"/>
</dbReference>
<keyword evidence="2" id="KW-1185">Reference proteome</keyword>
<dbReference type="InParanoid" id="D8SSN3"/>
<dbReference type="KEGG" id="smo:SELMODRAFT_425299"/>
<dbReference type="Gramene" id="EFJ12606">
    <property type="protein sequence ID" value="EFJ12606"/>
    <property type="gene ID" value="SELMODRAFT_425299"/>
</dbReference>